<evidence type="ECO:0000313" key="2">
    <source>
        <dbReference type="Proteomes" id="UP000535182"/>
    </source>
</evidence>
<evidence type="ECO:0000313" key="1">
    <source>
        <dbReference type="EMBL" id="MBB5328605.1"/>
    </source>
</evidence>
<keyword evidence="2" id="KW-1185">Reference proteome</keyword>
<sequence length="96" mass="10532">MSASKISSERIGNSFDSWQSVTFFDRPRLIIKWALLLLSTTPELNTRRSGFITGPDPESPISSSKAEEILELGQDALTCISLGNVIHLGQNKLLVS</sequence>
<organism evidence="1 2">
    <name type="scientific">Tunturiibacter gelidiferens</name>
    <dbReference type="NCBI Taxonomy" id="3069689"/>
    <lineage>
        <taxon>Bacteria</taxon>
        <taxon>Pseudomonadati</taxon>
        <taxon>Acidobacteriota</taxon>
        <taxon>Terriglobia</taxon>
        <taxon>Terriglobales</taxon>
        <taxon>Acidobacteriaceae</taxon>
        <taxon>Tunturiibacter</taxon>
    </lineage>
</organism>
<proteinExistence type="predicted"/>
<accession>A0A9X0QE29</accession>
<comment type="caution">
    <text evidence="1">The sequence shown here is derived from an EMBL/GenBank/DDBJ whole genome shotgun (WGS) entry which is preliminary data.</text>
</comment>
<dbReference type="Proteomes" id="UP000535182">
    <property type="component" value="Unassembled WGS sequence"/>
</dbReference>
<reference evidence="1 2" key="1">
    <citation type="submission" date="2020-08" db="EMBL/GenBank/DDBJ databases">
        <title>Genomic Encyclopedia of Type Strains, Phase IV (KMG-V): Genome sequencing to study the core and pangenomes of soil and plant-associated prokaryotes.</title>
        <authorList>
            <person name="Whitman W."/>
        </authorList>
    </citation>
    <scope>NUCLEOTIDE SEQUENCE [LARGE SCALE GENOMIC DNA]</scope>
    <source>
        <strain evidence="1 2">X5P2</strain>
    </source>
</reference>
<dbReference type="EMBL" id="JACHEB010000004">
    <property type="protein sequence ID" value="MBB5328605.1"/>
    <property type="molecule type" value="Genomic_DNA"/>
</dbReference>
<gene>
    <name evidence="1" type="ORF">HDF14_002215</name>
</gene>
<dbReference type="AlphaFoldDB" id="A0A9X0QE29"/>
<protein>
    <submittedName>
        <fullName evidence="1">Uncharacterized protein</fullName>
    </submittedName>
</protein>
<name>A0A9X0QE29_9BACT</name>
<dbReference type="RefSeq" id="WP_183976233.1">
    <property type="nucleotide sequence ID" value="NZ_JACHEB010000004.1"/>
</dbReference>